<accession>A0A9X0DR37</accession>
<reference evidence="1" key="1">
    <citation type="submission" date="2022-11" db="EMBL/GenBank/DDBJ databases">
        <title>Genome Resource of Sclerotinia nivalis Strain SnTB1, a Plant Pathogen Isolated from American Ginseng.</title>
        <authorList>
            <person name="Fan S."/>
        </authorList>
    </citation>
    <scope>NUCLEOTIDE SEQUENCE</scope>
    <source>
        <strain evidence="1">SnTB1</strain>
    </source>
</reference>
<keyword evidence="2" id="KW-1185">Reference proteome</keyword>
<evidence type="ECO:0000313" key="1">
    <source>
        <dbReference type="EMBL" id="KAJ8071102.1"/>
    </source>
</evidence>
<proteinExistence type="predicted"/>
<gene>
    <name evidence="1" type="ORF">OCU04_001443</name>
</gene>
<dbReference type="Proteomes" id="UP001152300">
    <property type="component" value="Unassembled WGS sequence"/>
</dbReference>
<sequence length="54" mass="5996">MNFKNPEQGIKLIKATGLALRVKGIKTKIIQMSANKAEMTKAMVAEMETETKTE</sequence>
<protein>
    <submittedName>
        <fullName evidence="1">Uncharacterized protein</fullName>
    </submittedName>
</protein>
<comment type="caution">
    <text evidence="1">The sequence shown here is derived from an EMBL/GenBank/DDBJ whole genome shotgun (WGS) entry which is preliminary data.</text>
</comment>
<name>A0A9X0DR37_9HELO</name>
<dbReference type="AlphaFoldDB" id="A0A9X0DR37"/>
<evidence type="ECO:0000313" key="2">
    <source>
        <dbReference type="Proteomes" id="UP001152300"/>
    </source>
</evidence>
<dbReference type="EMBL" id="JAPEIS010000001">
    <property type="protein sequence ID" value="KAJ8071102.1"/>
    <property type="molecule type" value="Genomic_DNA"/>
</dbReference>
<organism evidence="1 2">
    <name type="scientific">Sclerotinia nivalis</name>
    <dbReference type="NCBI Taxonomy" id="352851"/>
    <lineage>
        <taxon>Eukaryota</taxon>
        <taxon>Fungi</taxon>
        <taxon>Dikarya</taxon>
        <taxon>Ascomycota</taxon>
        <taxon>Pezizomycotina</taxon>
        <taxon>Leotiomycetes</taxon>
        <taxon>Helotiales</taxon>
        <taxon>Sclerotiniaceae</taxon>
        <taxon>Sclerotinia</taxon>
    </lineage>
</organism>